<sequence length="74" mass="7996">MEKELGRANEKLVVSPSGGGGEAEGRRGEQLGDFLVHGPRYATPDNRLAGLDTFDRTATKVDPRNLKQGQVLCD</sequence>
<accession>A0ACA9NQG7</accession>
<feature type="non-terminal residue" evidence="1">
    <location>
        <position position="74"/>
    </location>
</feature>
<reference evidence="1" key="1">
    <citation type="submission" date="2021-06" db="EMBL/GenBank/DDBJ databases">
        <authorList>
            <person name="Kallberg Y."/>
            <person name="Tangrot J."/>
            <person name="Rosling A."/>
        </authorList>
    </citation>
    <scope>NUCLEOTIDE SEQUENCE</scope>
    <source>
        <strain evidence="1">CL356</strain>
    </source>
</reference>
<keyword evidence="2" id="KW-1185">Reference proteome</keyword>
<protein>
    <submittedName>
        <fullName evidence="1">6215_t:CDS:1</fullName>
    </submittedName>
</protein>
<comment type="caution">
    <text evidence="1">The sequence shown here is derived from an EMBL/GenBank/DDBJ whole genome shotgun (WGS) entry which is preliminary data.</text>
</comment>
<evidence type="ECO:0000313" key="2">
    <source>
        <dbReference type="Proteomes" id="UP000789525"/>
    </source>
</evidence>
<organism evidence="1 2">
    <name type="scientific">Acaulospora colombiana</name>
    <dbReference type="NCBI Taxonomy" id="27376"/>
    <lineage>
        <taxon>Eukaryota</taxon>
        <taxon>Fungi</taxon>
        <taxon>Fungi incertae sedis</taxon>
        <taxon>Mucoromycota</taxon>
        <taxon>Glomeromycotina</taxon>
        <taxon>Glomeromycetes</taxon>
        <taxon>Diversisporales</taxon>
        <taxon>Acaulosporaceae</taxon>
        <taxon>Acaulospora</taxon>
    </lineage>
</organism>
<dbReference type="EMBL" id="CAJVPT010022696">
    <property type="protein sequence ID" value="CAG8661382.1"/>
    <property type="molecule type" value="Genomic_DNA"/>
</dbReference>
<gene>
    <name evidence="1" type="ORF">ACOLOM_LOCUS8604</name>
</gene>
<proteinExistence type="predicted"/>
<dbReference type="Proteomes" id="UP000789525">
    <property type="component" value="Unassembled WGS sequence"/>
</dbReference>
<name>A0ACA9NQG7_9GLOM</name>
<evidence type="ECO:0000313" key="1">
    <source>
        <dbReference type="EMBL" id="CAG8661382.1"/>
    </source>
</evidence>